<keyword evidence="2" id="KW-1277">Toxin-antitoxin system</keyword>
<keyword evidence="4" id="KW-0479">Metal-binding</keyword>
<comment type="similarity">
    <text evidence="7">Belongs to the PINc/VapC protein family.</text>
</comment>
<evidence type="ECO:0000256" key="1">
    <source>
        <dbReference type="ARBA" id="ARBA00001946"/>
    </source>
</evidence>
<dbReference type="InterPro" id="IPR002716">
    <property type="entry name" value="PIN_dom"/>
</dbReference>
<dbReference type="PANTHER" id="PTHR33653">
    <property type="entry name" value="RIBONUCLEASE VAPC2"/>
    <property type="match status" value="1"/>
</dbReference>
<name>A0ABT2LL17_9HYPH</name>
<evidence type="ECO:0000256" key="6">
    <source>
        <dbReference type="ARBA" id="ARBA00022842"/>
    </source>
</evidence>
<protein>
    <submittedName>
        <fullName evidence="9">PIN domain-containing protein</fullName>
    </submittedName>
</protein>
<comment type="cofactor">
    <cofactor evidence="1">
        <name>Mg(2+)</name>
        <dbReference type="ChEBI" id="CHEBI:18420"/>
    </cofactor>
</comment>
<dbReference type="SUPFAM" id="SSF88723">
    <property type="entry name" value="PIN domain-like"/>
    <property type="match status" value="1"/>
</dbReference>
<keyword evidence="10" id="KW-1185">Reference proteome</keyword>
<evidence type="ECO:0000256" key="4">
    <source>
        <dbReference type="ARBA" id="ARBA00022723"/>
    </source>
</evidence>
<dbReference type="EMBL" id="JAOCZP010000001">
    <property type="protein sequence ID" value="MCT7373879.1"/>
    <property type="molecule type" value="Genomic_DNA"/>
</dbReference>
<organism evidence="9 10">
    <name type="scientific">Chelativorans salis</name>
    <dbReference type="NCBI Taxonomy" id="2978478"/>
    <lineage>
        <taxon>Bacteria</taxon>
        <taxon>Pseudomonadati</taxon>
        <taxon>Pseudomonadota</taxon>
        <taxon>Alphaproteobacteria</taxon>
        <taxon>Hyphomicrobiales</taxon>
        <taxon>Phyllobacteriaceae</taxon>
        <taxon>Chelativorans</taxon>
    </lineage>
</organism>
<keyword evidence="3" id="KW-0540">Nuclease</keyword>
<evidence type="ECO:0000256" key="2">
    <source>
        <dbReference type="ARBA" id="ARBA00022649"/>
    </source>
</evidence>
<evidence type="ECO:0000256" key="3">
    <source>
        <dbReference type="ARBA" id="ARBA00022722"/>
    </source>
</evidence>
<dbReference type="Gene3D" id="3.40.50.1010">
    <property type="entry name" value="5'-nuclease"/>
    <property type="match status" value="1"/>
</dbReference>
<evidence type="ECO:0000256" key="7">
    <source>
        <dbReference type="ARBA" id="ARBA00038093"/>
    </source>
</evidence>
<dbReference type="Proteomes" id="UP001320831">
    <property type="component" value="Unassembled WGS sequence"/>
</dbReference>
<gene>
    <name evidence="9" type="ORF">N5A92_02340</name>
</gene>
<dbReference type="InterPro" id="IPR029060">
    <property type="entry name" value="PIN-like_dom_sf"/>
</dbReference>
<keyword evidence="6" id="KW-0460">Magnesium</keyword>
<keyword evidence="5" id="KW-0378">Hydrolase</keyword>
<sequence>MILLDTNVISEILARKPNQVAFHWLNKQEDTNLFLSSITLAELYFGANLVAEGERRQNLLESIARIQGAFAGRVLPFGDVPAEIYGRAATVRQTAGRRMETKDAMIAAVSPTVPPSPRATCAISKALT</sequence>
<evidence type="ECO:0000256" key="5">
    <source>
        <dbReference type="ARBA" id="ARBA00022801"/>
    </source>
</evidence>
<dbReference type="Pfam" id="PF01850">
    <property type="entry name" value="PIN"/>
    <property type="match status" value="1"/>
</dbReference>
<accession>A0ABT2LL17</accession>
<dbReference type="PANTHER" id="PTHR33653:SF1">
    <property type="entry name" value="RIBONUCLEASE VAPC2"/>
    <property type="match status" value="1"/>
</dbReference>
<reference evidence="9 10" key="1">
    <citation type="submission" date="2022-09" db="EMBL/GenBank/DDBJ databases">
        <title>Chelativorans salina sp. nov., a novel slightly halophilic bacterium isolated from a saline lake sediment enrichment.</title>
        <authorList>
            <person name="Gao L."/>
            <person name="Fang B.-Z."/>
            <person name="Li W.-J."/>
        </authorList>
    </citation>
    <scope>NUCLEOTIDE SEQUENCE [LARGE SCALE GENOMIC DNA]</scope>
    <source>
        <strain evidence="9 10">EGI FJ00035</strain>
    </source>
</reference>
<evidence type="ECO:0000313" key="9">
    <source>
        <dbReference type="EMBL" id="MCT7373879.1"/>
    </source>
</evidence>
<evidence type="ECO:0000313" key="10">
    <source>
        <dbReference type="Proteomes" id="UP001320831"/>
    </source>
</evidence>
<proteinExistence type="inferred from homology"/>
<dbReference type="InterPro" id="IPR050556">
    <property type="entry name" value="Type_II_TA_system_RNase"/>
</dbReference>
<evidence type="ECO:0000259" key="8">
    <source>
        <dbReference type="Pfam" id="PF01850"/>
    </source>
</evidence>
<comment type="caution">
    <text evidence="9">The sequence shown here is derived from an EMBL/GenBank/DDBJ whole genome shotgun (WGS) entry which is preliminary data.</text>
</comment>
<feature type="domain" description="PIN" evidence="8">
    <location>
        <begin position="2"/>
        <end position="109"/>
    </location>
</feature>